<name>A0ACC6M723_9BACI</name>
<gene>
    <name evidence="1" type="ORF">SH601_12405</name>
</gene>
<organism evidence="1 2">
    <name type="scientific">Gracilibacillus pellucidus</name>
    <dbReference type="NCBI Taxonomy" id="3095368"/>
    <lineage>
        <taxon>Bacteria</taxon>
        <taxon>Bacillati</taxon>
        <taxon>Bacillota</taxon>
        <taxon>Bacilli</taxon>
        <taxon>Bacillales</taxon>
        <taxon>Bacillaceae</taxon>
        <taxon>Gracilibacillus</taxon>
    </lineage>
</organism>
<sequence length="143" mass="16963">MDPFQHMHDWKNNLDQFFGGSFWDEFEHIVKPPIPAVNIYELENEVIVYVSLPGIKERKQVKVFVDYDKLELKGNLFPIKQEGTLFKQEMLYGEFSRQLDLPFPVRKDQITASLKQGLMTIHLHRLVPDKHNKYEIDIAEFED</sequence>
<dbReference type="EMBL" id="JAWZSR010000007">
    <property type="protein sequence ID" value="MDX8046785.1"/>
    <property type="molecule type" value="Genomic_DNA"/>
</dbReference>
<keyword evidence="2" id="KW-1185">Reference proteome</keyword>
<dbReference type="Proteomes" id="UP001277972">
    <property type="component" value="Unassembled WGS sequence"/>
</dbReference>
<accession>A0ACC6M723</accession>
<evidence type="ECO:0000313" key="1">
    <source>
        <dbReference type="EMBL" id="MDX8046785.1"/>
    </source>
</evidence>
<evidence type="ECO:0000313" key="2">
    <source>
        <dbReference type="Proteomes" id="UP001277972"/>
    </source>
</evidence>
<comment type="caution">
    <text evidence="1">The sequence shown here is derived from an EMBL/GenBank/DDBJ whole genome shotgun (WGS) entry which is preliminary data.</text>
</comment>
<proteinExistence type="predicted"/>
<protein>
    <submittedName>
        <fullName evidence="1">Hsp20/alpha crystallin family protein</fullName>
    </submittedName>
</protein>
<reference evidence="1" key="1">
    <citation type="submission" date="2023-11" db="EMBL/GenBank/DDBJ databases">
        <title>Gracilibacillus pellucida a moderately halophilic bacterium isolated from saline soil in Xinjiang province.</title>
        <authorList>
            <person name="Zhang Z."/>
            <person name="Tan F."/>
            <person name="Wang Y."/>
            <person name="Xia M."/>
        </authorList>
    </citation>
    <scope>NUCLEOTIDE SEQUENCE</scope>
    <source>
        <strain evidence="1">S3-1-1</strain>
    </source>
</reference>